<gene>
    <name evidence="1" type="ORF">DM860_015432</name>
</gene>
<dbReference type="AlphaFoldDB" id="A0A328E6R7"/>
<reference evidence="1 2" key="1">
    <citation type="submission" date="2018-06" db="EMBL/GenBank/DDBJ databases">
        <title>The Genome of Cuscuta australis (Dodder) Provides Insight into the Evolution of Plant Parasitism.</title>
        <authorList>
            <person name="Liu H."/>
        </authorList>
    </citation>
    <scope>NUCLEOTIDE SEQUENCE [LARGE SCALE GENOMIC DNA]</scope>
    <source>
        <strain evidence="2">cv. Yunnan</strain>
        <tissue evidence="1">Vines</tissue>
    </source>
</reference>
<proteinExistence type="predicted"/>
<organism evidence="1 2">
    <name type="scientific">Cuscuta australis</name>
    <dbReference type="NCBI Taxonomy" id="267555"/>
    <lineage>
        <taxon>Eukaryota</taxon>
        <taxon>Viridiplantae</taxon>
        <taxon>Streptophyta</taxon>
        <taxon>Embryophyta</taxon>
        <taxon>Tracheophyta</taxon>
        <taxon>Spermatophyta</taxon>
        <taxon>Magnoliopsida</taxon>
        <taxon>eudicotyledons</taxon>
        <taxon>Gunneridae</taxon>
        <taxon>Pentapetalae</taxon>
        <taxon>asterids</taxon>
        <taxon>lamiids</taxon>
        <taxon>Solanales</taxon>
        <taxon>Convolvulaceae</taxon>
        <taxon>Cuscuteae</taxon>
        <taxon>Cuscuta</taxon>
        <taxon>Cuscuta subgen. Grammica</taxon>
        <taxon>Cuscuta sect. Cleistogrammica</taxon>
    </lineage>
</organism>
<protein>
    <submittedName>
        <fullName evidence="1">Uncharacterized protein</fullName>
    </submittedName>
</protein>
<name>A0A328E6R7_9ASTE</name>
<dbReference type="Proteomes" id="UP000249390">
    <property type="component" value="Unassembled WGS sequence"/>
</dbReference>
<keyword evidence="2" id="KW-1185">Reference proteome</keyword>
<sequence>MLLRWNLATRLVNIAGIDRGWSLGYRSHWYSSGWNGDFPHWNLGRSTATRLDVRRCRHAANHWLEMRAADSSPEQWSSTSV</sequence>
<evidence type="ECO:0000313" key="1">
    <source>
        <dbReference type="EMBL" id="RAL53704.1"/>
    </source>
</evidence>
<evidence type="ECO:0000313" key="2">
    <source>
        <dbReference type="Proteomes" id="UP000249390"/>
    </source>
</evidence>
<comment type="caution">
    <text evidence="1">The sequence shown here is derived from an EMBL/GenBank/DDBJ whole genome shotgun (WGS) entry which is preliminary data.</text>
</comment>
<dbReference type="EMBL" id="NQVE01000017">
    <property type="protein sequence ID" value="RAL53704.1"/>
    <property type="molecule type" value="Genomic_DNA"/>
</dbReference>
<accession>A0A328E6R7</accession>